<dbReference type="STRING" id="1230338.MOMA_03730"/>
<proteinExistence type="predicted"/>
<evidence type="ECO:0000313" key="2">
    <source>
        <dbReference type="Proteomes" id="UP000023795"/>
    </source>
</evidence>
<dbReference type="RefSeq" id="WP_009767301.1">
    <property type="nucleotide sequence ID" value="NZ_ANIN01000001.1"/>
</dbReference>
<keyword evidence="2" id="KW-1185">Reference proteome</keyword>
<dbReference type="AlphaFoldDB" id="L2F8W9"/>
<dbReference type="Proteomes" id="UP000023795">
    <property type="component" value="Unassembled WGS sequence"/>
</dbReference>
<dbReference type="PATRIC" id="fig|1230338.3.peg.808"/>
<accession>L2F8W9</accession>
<comment type="caution">
    <text evidence="1">The sequence shown here is derived from an EMBL/GenBank/DDBJ whole genome shotgun (WGS) entry which is preliminary data.</text>
</comment>
<evidence type="ECO:0000313" key="1">
    <source>
        <dbReference type="EMBL" id="ELA09482.1"/>
    </source>
</evidence>
<reference evidence="1 2" key="1">
    <citation type="journal article" date="2013" name="Genome Announc.">
        <title>Genome Sequence of Moraxella macacae 0408225, a Novel Bacterial Species Isolated from a Cynomolgus Macaque with Epistaxis.</title>
        <authorList>
            <person name="Ladner J.T."/>
            <person name="Whitehouse C.A."/>
            <person name="Koroleva G.I."/>
            <person name="Palacios G.F."/>
        </authorList>
    </citation>
    <scope>NUCLEOTIDE SEQUENCE [LARGE SCALE GENOMIC DNA]</scope>
    <source>
        <strain evidence="1 2">0408225</strain>
    </source>
</reference>
<organism evidence="1 2">
    <name type="scientific">Moraxella macacae 0408225</name>
    <dbReference type="NCBI Taxonomy" id="1230338"/>
    <lineage>
        <taxon>Bacteria</taxon>
        <taxon>Pseudomonadati</taxon>
        <taxon>Pseudomonadota</taxon>
        <taxon>Gammaproteobacteria</taxon>
        <taxon>Moraxellales</taxon>
        <taxon>Moraxellaceae</taxon>
        <taxon>Moraxella</taxon>
    </lineage>
</organism>
<gene>
    <name evidence="1" type="ORF">MOMA_03730</name>
</gene>
<sequence>MDSVVEGLEVLQKGKSLGKTNVKGEFNYNTAGGKVTFKLGELTLGETEPKSIVTPSDLINNEQTTRILQILQSISGGYNSHNLQEVRVIYRGKQNGRPTTQFKTILWLDNNEFSDGGVHFSRASTLAFDSKVR</sequence>
<protein>
    <submittedName>
        <fullName evidence="1">Outer membrane adhesin-like protein</fullName>
    </submittedName>
</protein>
<dbReference type="EMBL" id="ANIN01000001">
    <property type="protein sequence ID" value="ELA09482.1"/>
    <property type="molecule type" value="Genomic_DNA"/>
</dbReference>
<name>L2F8W9_9GAMM</name>